<proteinExistence type="predicted"/>
<comment type="caution">
    <text evidence="1">The sequence shown here is derived from an EMBL/GenBank/DDBJ whole genome shotgun (WGS) entry which is preliminary data.</text>
</comment>
<sequence length="135" mass="15790">METHPSLTDQISPLLTDLYYPSESDEPVELISCYLDQPEPLTVSQIKDWQMVPPEVYVDEIPEEQFWQPVITEQDWYDDTEKARTKRFQQLKQVLEQHLTDRQVFRVGTIEVDLLLIGKQANGERVGIKTKVIET</sequence>
<dbReference type="InterPro" id="IPR036587">
    <property type="entry name" value="NucleaseA_inhib-like_sf"/>
</dbReference>
<dbReference type="Pfam" id="PF07924">
    <property type="entry name" value="NuiA"/>
    <property type="match status" value="1"/>
</dbReference>
<accession>A0A418MAS7</accession>
<name>A0A418MAS7_9BACT</name>
<evidence type="ECO:0000313" key="1">
    <source>
        <dbReference type="EMBL" id="RIV23478.1"/>
    </source>
</evidence>
<dbReference type="RefSeq" id="WP_119667694.1">
    <property type="nucleotide sequence ID" value="NZ_QXED01000003.1"/>
</dbReference>
<dbReference type="AlphaFoldDB" id="A0A418MAS7"/>
<dbReference type="Proteomes" id="UP000283523">
    <property type="component" value="Unassembled WGS sequence"/>
</dbReference>
<gene>
    <name evidence="1" type="ORF">DYU11_10805</name>
</gene>
<evidence type="ECO:0000313" key="2">
    <source>
        <dbReference type="Proteomes" id="UP000283523"/>
    </source>
</evidence>
<dbReference type="EMBL" id="QXED01000003">
    <property type="protein sequence ID" value="RIV23478.1"/>
    <property type="molecule type" value="Genomic_DNA"/>
</dbReference>
<dbReference type="SUPFAM" id="SSF82602">
    <property type="entry name" value="Nuclease A inhibitor (NuiA)"/>
    <property type="match status" value="1"/>
</dbReference>
<dbReference type="Gene3D" id="3.40.1460.10">
    <property type="entry name" value="Nuclease A inhibitor-like"/>
    <property type="match status" value="1"/>
</dbReference>
<reference evidence="1 2" key="1">
    <citation type="submission" date="2018-08" db="EMBL/GenBank/DDBJ databases">
        <title>Fibrisoma montanum sp. nov., isolated from Danxia mountain soil.</title>
        <authorList>
            <person name="Huang Y."/>
        </authorList>
    </citation>
    <scope>NUCLEOTIDE SEQUENCE [LARGE SCALE GENOMIC DNA]</scope>
    <source>
        <strain evidence="1 2">HYT19</strain>
    </source>
</reference>
<keyword evidence="2" id="KW-1185">Reference proteome</keyword>
<protein>
    <submittedName>
        <fullName evidence="1">Nuclease</fullName>
    </submittedName>
</protein>
<organism evidence="1 2">
    <name type="scientific">Fibrisoma montanum</name>
    <dbReference type="NCBI Taxonomy" id="2305895"/>
    <lineage>
        <taxon>Bacteria</taxon>
        <taxon>Pseudomonadati</taxon>
        <taxon>Bacteroidota</taxon>
        <taxon>Cytophagia</taxon>
        <taxon>Cytophagales</taxon>
        <taxon>Spirosomataceae</taxon>
        <taxon>Fibrisoma</taxon>
    </lineage>
</organism>
<dbReference type="OrthoDB" id="960668at2"/>
<dbReference type="InterPro" id="IPR012489">
    <property type="entry name" value="NucleaseA_inhib-like"/>
</dbReference>